<evidence type="ECO:0000256" key="1">
    <source>
        <dbReference type="PROSITE-ProRule" id="PRU00169"/>
    </source>
</evidence>
<dbReference type="Proteomes" id="UP001597322">
    <property type="component" value="Unassembled WGS sequence"/>
</dbReference>
<proteinExistence type="predicted"/>
<comment type="caution">
    <text evidence="3">The sequence shown here is derived from an EMBL/GenBank/DDBJ whole genome shotgun (WGS) entry which is preliminary data.</text>
</comment>
<evidence type="ECO:0000313" key="4">
    <source>
        <dbReference type="Proteomes" id="UP001597322"/>
    </source>
</evidence>
<dbReference type="Gene3D" id="3.40.50.2300">
    <property type="match status" value="1"/>
</dbReference>
<feature type="modified residue" description="4-aspartylphosphate" evidence="1">
    <location>
        <position position="84"/>
    </location>
</feature>
<organism evidence="3 4">
    <name type="scientific">Rhizobium helianthi</name>
    <dbReference type="NCBI Taxonomy" id="1132695"/>
    <lineage>
        <taxon>Bacteria</taxon>
        <taxon>Pseudomonadati</taxon>
        <taxon>Pseudomonadota</taxon>
        <taxon>Alphaproteobacteria</taxon>
        <taxon>Hyphomicrobiales</taxon>
        <taxon>Rhizobiaceae</taxon>
        <taxon>Rhizobium/Agrobacterium group</taxon>
        <taxon>Rhizobium</taxon>
    </lineage>
</organism>
<name>A0ABW4M824_9HYPH</name>
<keyword evidence="4" id="KW-1185">Reference proteome</keyword>
<keyword evidence="1" id="KW-0597">Phosphoprotein</keyword>
<gene>
    <name evidence="3" type="ORF">ACFSE1_18705</name>
</gene>
<feature type="domain" description="Response regulatory" evidence="2">
    <location>
        <begin position="34"/>
        <end position="145"/>
    </location>
</feature>
<dbReference type="PROSITE" id="PS50110">
    <property type="entry name" value="RESPONSE_REGULATORY"/>
    <property type="match status" value="1"/>
</dbReference>
<dbReference type="InterPro" id="IPR001789">
    <property type="entry name" value="Sig_transdc_resp-reg_receiver"/>
</dbReference>
<evidence type="ECO:0000313" key="3">
    <source>
        <dbReference type="EMBL" id="MFD1747505.1"/>
    </source>
</evidence>
<sequence length="153" mass="16890">MKSATAAATKRAQFGGFNFESECVDAISPPSRQTILVLEDDMLLALDMEDYLLNRGFYVQGPYARIDDALRDIPSSKLAGAIVDLNLNGEFSFPVIELLKSVQVPVIVCSGYAELPELKARLKGVPMLAKPWCPQKLDSLVREIFLIPNMTRA</sequence>
<dbReference type="RefSeq" id="WP_377404909.1">
    <property type="nucleotide sequence ID" value="NZ_JBHUEQ010000039.1"/>
</dbReference>
<reference evidence="4" key="1">
    <citation type="journal article" date="2019" name="Int. J. Syst. Evol. Microbiol.">
        <title>The Global Catalogue of Microorganisms (GCM) 10K type strain sequencing project: providing services to taxonomists for standard genome sequencing and annotation.</title>
        <authorList>
            <consortium name="The Broad Institute Genomics Platform"/>
            <consortium name="The Broad Institute Genome Sequencing Center for Infectious Disease"/>
            <person name="Wu L."/>
            <person name="Ma J."/>
        </authorList>
    </citation>
    <scope>NUCLEOTIDE SEQUENCE [LARGE SCALE GENOMIC DNA]</scope>
    <source>
        <strain evidence="4">CG52</strain>
    </source>
</reference>
<dbReference type="SUPFAM" id="SSF52172">
    <property type="entry name" value="CheY-like"/>
    <property type="match status" value="1"/>
</dbReference>
<protein>
    <submittedName>
        <fullName evidence="3">Response regulator</fullName>
    </submittedName>
</protein>
<dbReference type="InterPro" id="IPR011006">
    <property type="entry name" value="CheY-like_superfamily"/>
</dbReference>
<dbReference type="EMBL" id="JBHUEQ010000039">
    <property type="protein sequence ID" value="MFD1747505.1"/>
    <property type="molecule type" value="Genomic_DNA"/>
</dbReference>
<accession>A0ABW4M824</accession>
<evidence type="ECO:0000259" key="2">
    <source>
        <dbReference type="PROSITE" id="PS50110"/>
    </source>
</evidence>